<name>A0ABW2Y4X1_9ACTN</name>
<evidence type="ECO:0000313" key="2">
    <source>
        <dbReference type="EMBL" id="MFD0691331.1"/>
    </source>
</evidence>
<reference evidence="3" key="1">
    <citation type="journal article" date="2019" name="Int. J. Syst. Evol. Microbiol.">
        <title>The Global Catalogue of Microorganisms (GCM) 10K type strain sequencing project: providing services to taxonomists for standard genome sequencing and annotation.</title>
        <authorList>
            <consortium name="The Broad Institute Genomics Platform"/>
            <consortium name="The Broad Institute Genome Sequencing Center for Infectious Disease"/>
            <person name="Wu L."/>
            <person name="Ma J."/>
        </authorList>
    </citation>
    <scope>NUCLEOTIDE SEQUENCE [LARGE SCALE GENOMIC DNA]</scope>
    <source>
        <strain evidence="3">JCM 9371</strain>
    </source>
</reference>
<keyword evidence="3" id="KW-1185">Reference proteome</keyword>
<protein>
    <submittedName>
        <fullName evidence="2">DUF397 domain-containing protein</fullName>
    </submittedName>
</protein>
<dbReference type="Proteomes" id="UP001597063">
    <property type="component" value="Unassembled WGS sequence"/>
</dbReference>
<evidence type="ECO:0000259" key="1">
    <source>
        <dbReference type="Pfam" id="PF04149"/>
    </source>
</evidence>
<proteinExistence type="predicted"/>
<organism evidence="2 3">
    <name type="scientific">Actinomadura fibrosa</name>
    <dbReference type="NCBI Taxonomy" id="111802"/>
    <lineage>
        <taxon>Bacteria</taxon>
        <taxon>Bacillati</taxon>
        <taxon>Actinomycetota</taxon>
        <taxon>Actinomycetes</taxon>
        <taxon>Streptosporangiales</taxon>
        <taxon>Thermomonosporaceae</taxon>
        <taxon>Actinomadura</taxon>
    </lineage>
</organism>
<dbReference type="EMBL" id="JBHTGP010000027">
    <property type="protein sequence ID" value="MFD0691331.1"/>
    <property type="molecule type" value="Genomic_DNA"/>
</dbReference>
<comment type="caution">
    <text evidence="2">The sequence shown here is derived from an EMBL/GenBank/DDBJ whole genome shotgun (WGS) entry which is preliminary data.</text>
</comment>
<feature type="domain" description="DUF397" evidence="1">
    <location>
        <begin position="6"/>
        <end position="25"/>
    </location>
</feature>
<dbReference type="RefSeq" id="WP_131761842.1">
    <property type="nucleotide sequence ID" value="NZ_CAACUY010000191.1"/>
</dbReference>
<dbReference type="InterPro" id="IPR007278">
    <property type="entry name" value="DUF397"/>
</dbReference>
<gene>
    <name evidence="2" type="ORF">ACFQZM_43055</name>
</gene>
<dbReference type="Pfam" id="PF04149">
    <property type="entry name" value="DUF397"/>
    <property type="match status" value="3"/>
</dbReference>
<evidence type="ECO:0000313" key="3">
    <source>
        <dbReference type="Proteomes" id="UP001597063"/>
    </source>
</evidence>
<feature type="domain" description="DUF397" evidence="1">
    <location>
        <begin position="27"/>
        <end position="45"/>
    </location>
</feature>
<feature type="domain" description="DUF397" evidence="1">
    <location>
        <begin position="47"/>
        <end position="99"/>
    </location>
</feature>
<accession>A0ABW2Y4X1</accession>
<sequence length="101" mass="10789">MNLTGAAWRKASRSNDSGDACVELAVAWRKASRSNDSGDNCVELAVAWRRAVQSTDSGDNCVELRSVPGAIAVRDSKDVDGGVLLLTPRAFRELAGAIKER</sequence>